<proteinExistence type="predicted"/>
<dbReference type="EMBL" id="JAUNZN010000009">
    <property type="protein sequence ID" value="KAK4816661.1"/>
    <property type="molecule type" value="Genomic_DNA"/>
</dbReference>
<name>A0AAN7S203_MYCAM</name>
<dbReference type="PANTHER" id="PTHR35253:SF1">
    <property type="entry name" value="COILED-COIL DOMAIN-CONTAINING PROTEIN 152"/>
    <property type="match status" value="1"/>
</dbReference>
<feature type="coiled-coil region" evidence="1">
    <location>
        <begin position="67"/>
        <end position="105"/>
    </location>
</feature>
<keyword evidence="1" id="KW-0175">Coiled coil</keyword>
<evidence type="ECO:0000256" key="1">
    <source>
        <dbReference type="SAM" id="Coils"/>
    </source>
</evidence>
<dbReference type="PANTHER" id="PTHR35253">
    <property type="entry name" value="COILED-COIL DOMAIN-CONTAINING PROTEIN 152"/>
    <property type="match status" value="1"/>
</dbReference>
<sequence length="120" mass="14136">MNHSHEETMKKISVVDLDRLLDNFSEIEKKISEINEANNLLVLQLEKCNSLLTLSQSKEESVKEDENDRLKGTIHILEEKLKASEQEYKDQIDKLMIEIKNKEEDHKLEVIQLNCDMRKK</sequence>
<organism evidence="2 3">
    <name type="scientific">Mycteria americana</name>
    <name type="common">Wood stork</name>
    <dbReference type="NCBI Taxonomy" id="33587"/>
    <lineage>
        <taxon>Eukaryota</taxon>
        <taxon>Metazoa</taxon>
        <taxon>Chordata</taxon>
        <taxon>Craniata</taxon>
        <taxon>Vertebrata</taxon>
        <taxon>Euteleostomi</taxon>
        <taxon>Archelosauria</taxon>
        <taxon>Archosauria</taxon>
        <taxon>Dinosauria</taxon>
        <taxon>Saurischia</taxon>
        <taxon>Theropoda</taxon>
        <taxon>Coelurosauria</taxon>
        <taxon>Aves</taxon>
        <taxon>Neognathae</taxon>
        <taxon>Neoaves</taxon>
        <taxon>Aequornithes</taxon>
        <taxon>Ciconiiformes</taxon>
        <taxon>Ciconiidae</taxon>
        <taxon>Mycteria</taxon>
    </lineage>
</organism>
<keyword evidence="3" id="KW-1185">Reference proteome</keyword>
<dbReference type="Proteomes" id="UP001333110">
    <property type="component" value="Unassembled WGS sequence"/>
</dbReference>
<dbReference type="InterPro" id="IPR038827">
    <property type="entry name" value="CCDC152"/>
</dbReference>
<gene>
    <name evidence="2" type="ORF">QYF61_019897</name>
</gene>
<evidence type="ECO:0000313" key="3">
    <source>
        <dbReference type="Proteomes" id="UP001333110"/>
    </source>
</evidence>
<reference evidence="2 3" key="1">
    <citation type="journal article" date="2023" name="J. Hered.">
        <title>Chromosome-level genome of the wood stork (Mycteria americana) provides insight into avian chromosome evolution.</title>
        <authorList>
            <person name="Flamio R. Jr."/>
            <person name="Ramstad K.M."/>
        </authorList>
    </citation>
    <scope>NUCLEOTIDE SEQUENCE [LARGE SCALE GENOMIC DNA]</scope>
    <source>
        <strain evidence="2">JAX WOST 10</strain>
    </source>
</reference>
<dbReference type="AlphaFoldDB" id="A0AAN7S203"/>
<protein>
    <submittedName>
        <fullName evidence="2">Uncharacterized protein</fullName>
    </submittedName>
</protein>
<comment type="caution">
    <text evidence="2">The sequence shown here is derived from an EMBL/GenBank/DDBJ whole genome shotgun (WGS) entry which is preliminary data.</text>
</comment>
<evidence type="ECO:0000313" key="2">
    <source>
        <dbReference type="EMBL" id="KAK4816661.1"/>
    </source>
</evidence>
<accession>A0AAN7S203</accession>